<comment type="caution">
    <text evidence="1">The sequence shown here is derived from an EMBL/GenBank/DDBJ whole genome shotgun (WGS) entry which is preliminary data.</text>
</comment>
<organism evidence="1 2">
    <name type="scientific">Ruixingdingia sedimenti</name>
    <dbReference type="NCBI Taxonomy" id="3073604"/>
    <lineage>
        <taxon>Bacteria</taxon>
        <taxon>Pseudomonadati</taxon>
        <taxon>Pseudomonadota</taxon>
        <taxon>Alphaproteobacteria</taxon>
        <taxon>Rhodobacterales</taxon>
        <taxon>Paracoccaceae</taxon>
        <taxon>Ruixingdingia</taxon>
    </lineage>
</organism>
<reference evidence="1 2" key="1">
    <citation type="submission" date="2023-09" db="EMBL/GenBank/DDBJ databases">
        <title>Xinfangfangia sedmenti sp. nov., isolated the sedment.</title>
        <authorList>
            <person name="Xu L."/>
        </authorList>
    </citation>
    <scope>NUCLEOTIDE SEQUENCE [LARGE SCALE GENOMIC DNA]</scope>
    <source>
        <strain evidence="1 2">LG-4</strain>
    </source>
</reference>
<evidence type="ECO:0000313" key="2">
    <source>
        <dbReference type="Proteomes" id="UP001247754"/>
    </source>
</evidence>
<dbReference type="Proteomes" id="UP001247754">
    <property type="component" value="Unassembled WGS sequence"/>
</dbReference>
<protein>
    <recommendedName>
        <fullName evidence="3">Lipoprotein</fullName>
    </recommendedName>
</protein>
<accession>A0ABU1FDM2</accession>
<dbReference type="RefSeq" id="WP_310459121.1">
    <property type="nucleotide sequence ID" value="NZ_JAVKPH010000042.1"/>
</dbReference>
<gene>
    <name evidence="1" type="ORF">RGD00_20565</name>
</gene>
<evidence type="ECO:0000313" key="1">
    <source>
        <dbReference type="EMBL" id="MDR5655009.1"/>
    </source>
</evidence>
<keyword evidence="2" id="KW-1185">Reference proteome</keyword>
<dbReference type="EMBL" id="JAVKPH010000042">
    <property type="protein sequence ID" value="MDR5655009.1"/>
    <property type="molecule type" value="Genomic_DNA"/>
</dbReference>
<name>A0ABU1FDM2_9RHOB</name>
<evidence type="ECO:0008006" key="3">
    <source>
        <dbReference type="Google" id="ProtNLM"/>
    </source>
</evidence>
<sequence length="158" mass="17162">MTGGAGAGEPCCGRLGRGLAMRGGMVLMAVLALAGCLGRHPAGDGIARLLAGRTVAFDLPESLHGTGAKAETQTWRADGTTTYGFRPWLVPQSLSPREGRWWVEGNRYCQTFAPRPDRGVPTCYHLRVTEEGRRIEFDAIRDSLIVIFDLSRAGRFVD</sequence>
<proteinExistence type="predicted"/>